<evidence type="ECO:0000313" key="2">
    <source>
        <dbReference type="EMBL" id="CAF4366062.1"/>
    </source>
</evidence>
<dbReference type="Gene3D" id="1.10.150.50">
    <property type="entry name" value="Transcription Factor, Ets-1"/>
    <property type="match status" value="1"/>
</dbReference>
<feature type="non-terminal residue" evidence="2">
    <location>
        <position position="1"/>
    </location>
</feature>
<dbReference type="Pfam" id="PF00536">
    <property type="entry name" value="SAM_1"/>
    <property type="match status" value="1"/>
</dbReference>
<accession>A0A820M0I3</accession>
<evidence type="ECO:0000313" key="3">
    <source>
        <dbReference type="Proteomes" id="UP000663874"/>
    </source>
</evidence>
<name>A0A820M0I3_9BILA</name>
<evidence type="ECO:0000259" key="1">
    <source>
        <dbReference type="Pfam" id="PF00536"/>
    </source>
</evidence>
<sequence length="51" mass="5851">EFIARLTNNTIREAFYESEMDGQALLLMTQEHLRDTLKIQLGPSLIISSEI</sequence>
<gene>
    <name evidence="2" type="ORF">FNK824_LOCUS42829</name>
</gene>
<dbReference type="SUPFAM" id="SSF47769">
    <property type="entry name" value="SAM/Pointed domain"/>
    <property type="match status" value="1"/>
</dbReference>
<feature type="non-terminal residue" evidence="2">
    <location>
        <position position="51"/>
    </location>
</feature>
<organism evidence="2 3">
    <name type="scientific">Rotaria sordida</name>
    <dbReference type="NCBI Taxonomy" id="392033"/>
    <lineage>
        <taxon>Eukaryota</taxon>
        <taxon>Metazoa</taxon>
        <taxon>Spiralia</taxon>
        <taxon>Gnathifera</taxon>
        <taxon>Rotifera</taxon>
        <taxon>Eurotatoria</taxon>
        <taxon>Bdelloidea</taxon>
        <taxon>Philodinida</taxon>
        <taxon>Philodinidae</taxon>
        <taxon>Rotaria</taxon>
    </lineage>
</organism>
<feature type="domain" description="SAM" evidence="1">
    <location>
        <begin position="12"/>
        <end position="51"/>
    </location>
</feature>
<dbReference type="Proteomes" id="UP000663874">
    <property type="component" value="Unassembled WGS sequence"/>
</dbReference>
<dbReference type="EMBL" id="CAJOBE010053982">
    <property type="protein sequence ID" value="CAF4366062.1"/>
    <property type="molecule type" value="Genomic_DNA"/>
</dbReference>
<reference evidence="2" key="1">
    <citation type="submission" date="2021-02" db="EMBL/GenBank/DDBJ databases">
        <authorList>
            <person name="Nowell W R."/>
        </authorList>
    </citation>
    <scope>NUCLEOTIDE SEQUENCE</scope>
</reference>
<dbReference type="InterPro" id="IPR001660">
    <property type="entry name" value="SAM"/>
</dbReference>
<comment type="caution">
    <text evidence="2">The sequence shown here is derived from an EMBL/GenBank/DDBJ whole genome shotgun (WGS) entry which is preliminary data.</text>
</comment>
<dbReference type="InterPro" id="IPR013761">
    <property type="entry name" value="SAM/pointed_sf"/>
</dbReference>
<protein>
    <recommendedName>
        <fullName evidence="1">SAM domain-containing protein</fullName>
    </recommendedName>
</protein>
<dbReference type="AlphaFoldDB" id="A0A820M0I3"/>
<proteinExistence type="predicted"/>